<organism evidence="3 4">
    <name type="scientific">Botryosphaeria dothidea</name>
    <dbReference type="NCBI Taxonomy" id="55169"/>
    <lineage>
        <taxon>Eukaryota</taxon>
        <taxon>Fungi</taxon>
        <taxon>Dikarya</taxon>
        <taxon>Ascomycota</taxon>
        <taxon>Pezizomycotina</taxon>
        <taxon>Dothideomycetes</taxon>
        <taxon>Dothideomycetes incertae sedis</taxon>
        <taxon>Botryosphaeriales</taxon>
        <taxon>Botryosphaeriaceae</taxon>
        <taxon>Botryosphaeria</taxon>
    </lineage>
</organism>
<keyword evidence="1" id="KW-0175">Coiled coil</keyword>
<dbReference type="EMBL" id="WWBZ02000062">
    <property type="protein sequence ID" value="KAF4303327.1"/>
    <property type="molecule type" value="Genomic_DNA"/>
</dbReference>
<comment type="caution">
    <text evidence="3">The sequence shown here is derived from an EMBL/GenBank/DDBJ whole genome shotgun (WGS) entry which is preliminary data.</text>
</comment>
<reference evidence="3" key="1">
    <citation type="submission" date="2020-04" db="EMBL/GenBank/DDBJ databases">
        <title>Genome Assembly and Annotation of Botryosphaeria dothidea sdau 11-99, a Latent Pathogen of Apple Fruit Ring Rot in China.</title>
        <authorList>
            <person name="Yu C."/>
            <person name="Diao Y."/>
            <person name="Lu Q."/>
            <person name="Zhao J."/>
            <person name="Cui S."/>
            <person name="Peng C."/>
            <person name="He B."/>
            <person name="Liu H."/>
        </authorList>
    </citation>
    <scope>NUCLEOTIDE SEQUENCE [LARGE SCALE GENOMIC DNA]</scope>
    <source>
        <strain evidence="3">Sdau11-99</strain>
    </source>
</reference>
<evidence type="ECO:0000256" key="2">
    <source>
        <dbReference type="SAM" id="MobiDB-lite"/>
    </source>
</evidence>
<feature type="coiled-coil region" evidence="1">
    <location>
        <begin position="397"/>
        <end position="431"/>
    </location>
</feature>
<name>A0A8H4N557_9PEZI</name>
<evidence type="ECO:0000313" key="4">
    <source>
        <dbReference type="Proteomes" id="UP000572817"/>
    </source>
</evidence>
<dbReference type="Proteomes" id="UP000572817">
    <property type="component" value="Unassembled WGS sequence"/>
</dbReference>
<feature type="compositionally biased region" description="Basic and acidic residues" evidence="2">
    <location>
        <begin position="309"/>
        <end position="320"/>
    </location>
</feature>
<keyword evidence="4" id="KW-1185">Reference proteome</keyword>
<dbReference type="OrthoDB" id="3945211at2759"/>
<protein>
    <submittedName>
        <fullName evidence="3">Uncharacterized protein</fullName>
    </submittedName>
</protein>
<evidence type="ECO:0000256" key="1">
    <source>
        <dbReference type="SAM" id="Coils"/>
    </source>
</evidence>
<accession>A0A8H4N557</accession>
<proteinExistence type="predicted"/>
<dbReference type="AlphaFoldDB" id="A0A8H4N557"/>
<evidence type="ECO:0000313" key="3">
    <source>
        <dbReference type="EMBL" id="KAF4303327.1"/>
    </source>
</evidence>
<feature type="region of interest" description="Disordered" evidence="2">
    <location>
        <begin position="353"/>
        <end position="383"/>
    </location>
</feature>
<feature type="region of interest" description="Disordered" evidence="2">
    <location>
        <begin position="299"/>
        <end position="327"/>
    </location>
</feature>
<feature type="coiled-coil region" evidence="1">
    <location>
        <begin position="261"/>
        <end position="288"/>
    </location>
</feature>
<feature type="coiled-coil region" evidence="1">
    <location>
        <begin position="157"/>
        <end position="184"/>
    </location>
</feature>
<sequence>MIGPQDDRERFVERIRAEAQAGVDYFSEFPHFAGSTKTALALTRLAYQCGMRDAGKNEGHELVALDNRLHWAKIEIAKKAEENEEIKNLRLDLRWARFQTAKKEEIKDQEIKMLRDDLHMARQALITKNENDPSACKGQQVGDTKMDDIIAARSYDARRLQKELEHEKTKNESLQKLLEEKSIREECNGRKESCGSAAGDEELQSKIGALQCAIEVIEQQFKLHCDQLQCQCGLLQTHLAKTEQAAQEMKDKHALELKSTEQSLTAKNDKLSAQLDKEKAKAEKQAKVQLELESMIQHREANEGSSIESLKKQHAQETKAHTAKVGSLIKQLKSQESAQNDLHEDIASLRSQNQSLERQREHAQSQSSTSTNGQSSINDNPDHMDYITAFEMKLKRFEKSQKSVEELKVKFEKLQKSEGELKVKANKLEQELSKFGPLKRFFTDRDFSDMDRLELSWEEMTYAIRAAAVGLSPLVRRSLTPGYSAYLVEATLRRGSNDLVKYSDQSRGRYILKAEFFEAVESVVDSILWEAQGFPSLRKQLNDDAETVKTLLSEDGSVE</sequence>
<feature type="compositionally biased region" description="Low complexity" evidence="2">
    <location>
        <begin position="364"/>
        <end position="376"/>
    </location>
</feature>
<gene>
    <name evidence="3" type="ORF">GTA08_BOTSDO08776</name>
</gene>